<dbReference type="PANTHER" id="PTHR11267:SF59">
    <property type="entry name" value="T-BOX PROTEIN 11-RELATED"/>
    <property type="match status" value="1"/>
</dbReference>
<dbReference type="GO" id="GO:0001708">
    <property type="term" value="P:cell fate specification"/>
    <property type="evidence" value="ECO:0007669"/>
    <property type="project" value="TreeGrafter"/>
</dbReference>
<comment type="subcellular location">
    <subcellularLocation>
        <location evidence="1 6">Nucleus</location>
    </subcellularLocation>
</comment>
<dbReference type="CDD" id="cd00182">
    <property type="entry name" value="T-box"/>
    <property type="match status" value="1"/>
</dbReference>
<name>A0A8R1E2N7_CAEJA</name>
<dbReference type="InterPro" id="IPR036960">
    <property type="entry name" value="T-box_sf"/>
</dbReference>
<keyword evidence="3 6" id="KW-0238">DNA-binding</keyword>
<dbReference type="PANTHER" id="PTHR11267">
    <property type="entry name" value="T-BOX PROTEIN-RELATED"/>
    <property type="match status" value="1"/>
</dbReference>
<evidence type="ECO:0000256" key="6">
    <source>
        <dbReference type="PROSITE-ProRule" id="PRU00201"/>
    </source>
</evidence>
<dbReference type="OMA" id="EMPRNPQ"/>
<comment type="caution">
    <text evidence="6">Lacks conserved residue(s) required for the propagation of feature annotation.</text>
</comment>
<evidence type="ECO:0000256" key="4">
    <source>
        <dbReference type="ARBA" id="ARBA00023163"/>
    </source>
</evidence>
<dbReference type="GO" id="GO:0000785">
    <property type="term" value="C:chromatin"/>
    <property type="evidence" value="ECO:0007669"/>
    <property type="project" value="TreeGrafter"/>
</dbReference>
<evidence type="ECO:0000256" key="5">
    <source>
        <dbReference type="ARBA" id="ARBA00023242"/>
    </source>
</evidence>
<dbReference type="GO" id="GO:0000981">
    <property type="term" value="F:DNA-binding transcription factor activity, RNA polymerase II-specific"/>
    <property type="evidence" value="ECO:0007669"/>
    <property type="project" value="TreeGrafter"/>
</dbReference>
<dbReference type="PROSITE" id="PS50252">
    <property type="entry name" value="TBOX_3"/>
    <property type="match status" value="1"/>
</dbReference>
<dbReference type="EnsemblMetazoa" id="CJA19210a.1">
    <property type="protein sequence ID" value="CJA19210a.1"/>
    <property type="gene ID" value="WBGene00138414"/>
</dbReference>
<evidence type="ECO:0000256" key="7">
    <source>
        <dbReference type="SAM" id="MobiDB-lite"/>
    </source>
</evidence>
<evidence type="ECO:0000313" key="10">
    <source>
        <dbReference type="Proteomes" id="UP000005237"/>
    </source>
</evidence>
<reference evidence="9" key="2">
    <citation type="submission" date="2022-06" db="UniProtKB">
        <authorList>
            <consortium name="EnsemblMetazoa"/>
        </authorList>
    </citation>
    <scope>IDENTIFICATION</scope>
    <source>
        <strain evidence="9">DF5081</strain>
    </source>
</reference>
<keyword evidence="2" id="KW-0805">Transcription regulation</keyword>
<dbReference type="InterPro" id="IPR008967">
    <property type="entry name" value="p53-like_TF_DNA-bd_sf"/>
</dbReference>
<keyword evidence="5 6" id="KW-0539">Nucleus</keyword>
<evidence type="ECO:0000256" key="3">
    <source>
        <dbReference type="ARBA" id="ARBA00023125"/>
    </source>
</evidence>
<proteinExistence type="predicted"/>
<keyword evidence="10" id="KW-1185">Reference proteome</keyword>
<dbReference type="Gene3D" id="2.60.40.820">
    <property type="entry name" value="Transcription factor, T-box"/>
    <property type="match status" value="1"/>
</dbReference>
<accession>A0A8R1E2N7</accession>
<dbReference type="Proteomes" id="UP000005237">
    <property type="component" value="Unassembled WGS sequence"/>
</dbReference>
<dbReference type="PRINTS" id="PR00937">
    <property type="entry name" value="TBOX"/>
</dbReference>
<dbReference type="AlphaFoldDB" id="A0A8R1E2N7"/>
<keyword evidence="4" id="KW-0804">Transcription</keyword>
<protein>
    <recommendedName>
        <fullName evidence="8">T-box domain-containing protein</fullName>
    </recommendedName>
</protein>
<feature type="domain" description="T-box" evidence="8">
    <location>
        <begin position="10"/>
        <end position="188"/>
    </location>
</feature>
<dbReference type="GO" id="GO:0000978">
    <property type="term" value="F:RNA polymerase II cis-regulatory region sequence-specific DNA binding"/>
    <property type="evidence" value="ECO:0007669"/>
    <property type="project" value="InterPro"/>
</dbReference>
<feature type="region of interest" description="Disordered" evidence="7">
    <location>
        <begin position="173"/>
        <end position="226"/>
    </location>
</feature>
<evidence type="ECO:0000256" key="2">
    <source>
        <dbReference type="ARBA" id="ARBA00023015"/>
    </source>
</evidence>
<evidence type="ECO:0000259" key="8">
    <source>
        <dbReference type="PROSITE" id="PS50252"/>
    </source>
</evidence>
<dbReference type="GO" id="GO:0045893">
    <property type="term" value="P:positive regulation of DNA-templated transcription"/>
    <property type="evidence" value="ECO:0007669"/>
    <property type="project" value="InterPro"/>
</dbReference>
<dbReference type="Pfam" id="PF00907">
    <property type="entry name" value="T-box"/>
    <property type="match status" value="1"/>
</dbReference>
<dbReference type="InterPro" id="IPR001699">
    <property type="entry name" value="TF_T-box"/>
</dbReference>
<dbReference type="SMART" id="SM00425">
    <property type="entry name" value="TBOX"/>
    <property type="match status" value="1"/>
</dbReference>
<sequence>MSNIQVTLSMSTDSLWRECFALEHEMILTVSGRRIFPTLEFVIAGLNPSKTYSACFHLEQVDDKRLRFTNKCWQETLSTETRETPRKVWHQQGAQSGSEWMCRPITFDHVRITNKKSKEQGNASYIHLHTQHRYIPVLQIFECSPESSSLVSVTKIAHSQFITVTAYHKPEINTLKTNNNPYSTGSRKDRKRDRLTPTSSSSSSVSSEACVTPPPSKRPTPSLSPAFSPAPFTPDFNMLQAYFLSQYTFPMGFPNPYFSSPFMIPTPTPTPPKIVEEEEELVVVDV</sequence>
<dbReference type="GO" id="GO:0005634">
    <property type="term" value="C:nucleus"/>
    <property type="evidence" value="ECO:0007669"/>
    <property type="project" value="UniProtKB-SubCell"/>
</dbReference>
<reference evidence="10" key="1">
    <citation type="submission" date="2010-08" db="EMBL/GenBank/DDBJ databases">
        <authorList>
            <consortium name="Caenorhabditis japonica Sequencing Consortium"/>
            <person name="Wilson R.K."/>
        </authorList>
    </citation>
    <scope>NUCLEOTIDE SEQUENCE [LARGE SCALE GENOMIC DNA]</scope>
    <source>
        <strain evidence="10">DF5081</strain>
    </source>
</reference>
<organism evidence="9 10">
    <name type="scientific">Caenorhabditis japonica</name>
    <dbReference type="NCBI Taxonomy" id="281687"/>
    <lineage>
        <taxon>Eukaryota</taxon>
        <taxon>Metazoa</taxon>
        <taxon>Ecdysozoa</taxon>
        <taxon>Nematoda</taxon>
        <taxon>Chromadorea</taxon>
        <taxon>Rhabditida</taxon>
        <taxon>Rhabditina</taxon>
        <taxon>Rhabditomorpha</taxon>
        <taxon>Rhabditoidea</taxon>
        <taxon>Rhabditidae</taxon>
        <taxon>Peloderinae</taxon>
        <taxon>Caenorhabditis</taxon>
    </lineage>
</organism>
<dbReference type="SUPFAM" id="SSF49417">
    <property type="entry name" value="p53-like transcription factors"/>
    <property type="match status" value="1"/>
</dbReference>
<dbReference type="FunFam" id="2.60.40.820:FF:000013">
    <property type="entry name" value="T-box transcription factor tbx-9"/>
    <property type="match status" value="1"/>
</dbReference>
<evidence type="ECO:0000256" key="1">
    <source>
        <dbReference type="ARBA" id="ARBA00004123"/>
    </source>
</evidence>
<feature type="compositionally biased region" description="Polar residues" evidence="7">
    <location>
        <begin position="174"/>
        <end position="185"/>
    </location>
</feature>
<evidence type="ECO:0000313" key="9">
    <source>
        <dbReference type="EnsemblMetazoa" id="CJA19210a.1"/>
    </source>
</evidence>
<dbReference type="InterPro" id="IPR046360">
    <property type="entry name" value="T-box_DNA-bd"/>
</dbReference>